<dbReference type="InterPro" id="IPR009057">
    <property type="entry name" value="Homeodomain-like_sf"/>
</dbReference>
<dbReference type="PANTHER" id="PTHR43436:SF1">
    <property type="entry name" value="TRANSCRIPTIONAL REGULATORY PROTEIN"/>
    <property type="match status" value="1"/>
</dbReference>
<evidence type="ECO:0000313" key="5">
    <source>
        <dbReference type="Proteomes" id="UP000326780"/>
    </source>
</evidence>
<organism evidence="4 5">
    <name type="scientific">Variovorax paradoxus</name>
    <dbReference type="NCBI Taxonomy" id="34073"/>
    <lineage>
        <taxon>Bacteria</taxon>
        <taxon>Pseudomonadati</taxon>
        <taxon>Pseudomonadota</taxon>
        <taxon>Betaproteobacteria</taxon>
        <taxon>Burkholderiales</taxon>
        <taxon>Comamonadaceae</taxon>
        <taxon>Variovorax</taxon>
    </lineage>
</organism>
<evidence type="ECO:0000313" key="4">
    <source>
        <dbReference type="EMBL" id="QFZ84470.1"/>
    </source>
</evidence>
<dbReference type="Pfam" id="PF06719">
    <property type="entry name" value="AraC_N"/>
    <property type="match status" value="1"/>
</dbReference>
<feature type="domain" description="HTH araC/xylS-type" evidence="3">
    <location>
        <begin position="203"/>
        <end position="301"/>
    </location>
</feature>
<gene>
    <name evidence="4" type="ORF">GFK26_17700</name>
</gene>
<proteinExistence type="predicted"/>
<evidence type="ECO:0000256" key="1">
    <source>
        <dbReference type="ARBA" id="ARBA00023015"/>
    </source>
</evidence>
<dbReference type="Pfam" id="PF12833">
    <property type="entry name" value="HTH_18"/>
    <property type="match status" value="1"/>
</dbReference>
<dbReference type="AlphaFoldDB" id="A0A5Q0M3Z8"/>
<dbReference type="SUPFAM" id="SSF46689">
    <property type="entry name" value="Homeodomain-like"/>
    <property type="match status" value="2"/>
</dbReference>
<dbReference type="Gene3D" id="1.10.10.60">
    <property type="entry name" value="Homeodomain-like"/>
    <property type="match status" value="1"/>
</dbReference>
<dbReference type="PROSITE" id="PS01124">
    <property type="entry name" value="HTH_ARAC_FAMILY_2"/>
    <property type="match status" value="1"/>
</dbReference>
<dbReference type="Proteomes" id="UP000326780">
    <property type="component" value="Chromosome"/>
</dbReference>
<dbReference type="GO" id="GO:0003700">
    <property type="term" value="F:DNA-binding transcription factor activity"/>
    <property type="evidence" value="ECO:0007669"/>
    <property type="project" value="InterPro"/>
</dbReference>
<reference evidence="4 5" key="1">
    <citation type="submission" date="2019-10" db="EMBL/GenBank/DDBJ databases">
        <title>Complete genome sequence of Variovorax paradoxus 5C-2.</title>
        <authorList>
            <person name="Gogoleva N.E."/>
            <person name="Balkin A.S."/>
        </authorList>
    </citation>
    <scope>NUCLEOTIDE SEQUENCE [LARGE SCALE GENOMIC DNA]</scope>
    <source>
        <strain evidence="4 5">5C-2</strain>
    </source>
</reference>
<dbReference type="GO" id="GO:0043565">
    <property type="term" value="F:sequence-specific DNA binding"/>
    <property type="evidence" value="ECO:0007669"/>
    <property type="project" value="InterPro"/>
</dbReference>
<dbReference type="InterPro" id="IPR018060">
    <property type="entry name" value="HTH_AraC"/>
</dbReference>
<dbReference type="InterPro" id="IPR009594">
    <property type="entry name" value="Tscrpt_reg_HTH_AraC_N"/>
</dbReference>
<evidence type="ECO:0000259" key="3">
    <source>
        <dbReference type="PROSITE" id="PS01124"/>
    </source>
</evidence>
<keyword evidence="1" id="KW-0805">Transcription regulation</keyword>
<accession>A0A5Q0M3Z8</accession>
<dbReference type="RefSeq" id="WP_153283095.1">
    <property type="nucleotide sequence ID" value="NZ_CP045644.1"/>
</dbReference>
<dbReference type="SMART" id="SM00342">
    <property type="entry name" value="HTH_ARAC"/>
    <property type="match status" value="1"/>
</dbReference>
<sequence length="310" mass="33412">MEVLQPTQPNDSAVLGALATAVGRIARNDGDHATAIPALSLYRRSAATDPVHCIYGLGLGITVGGQKRAALGDEIYEYAAGQSLLITADLPVVAHVTRASAAQPFLGLMLKLDARAIVQVATEMALPPPSRELHNQRALSLGALDPTLLGTVTRLVELLAEPQLVPQLAPLLQKEIIVRLLAGRHGPQLQRLVTVGSPSQQVAQSLAWLKMNFTKPVLADELAASAHMSPSTYRQHFRAVTGMSPMQYLKQLRLQEARQLMLNQNIDAGTAGVRVGYESASQFSREYARLFGAPPLRDIRRMRDATVVAA</sequence>
<name>A0A5Q0M3Z8_VARPD</name>
<evidence type="ECO:0000256" key="2">
    <source>
        <dbReference type="ARBA" id="ARBA00023163"/>
    </source>
</evidence>
<keyword evidence="2" id="KW-0804">Transcription</keyword>
<dbReference type="PANTHER" id="PTHR43436">
    <property type="entry name" value="ARAC-FAMILY TRANSCRIPTIONAL REGULATOR"/>
    <property type="match status" value="1"/>
</dbReference>
<protein>
    <submittedName>
        <fullName evidence="4">Helix-turn-helix domain-containing protein</fullName>
    </submittedName>
</protein>
<dbReference type="EMBL" id="CP045644">
    <property type="protein sequence ID" value="QFZ84470.1"/>
    <property type="molecule type" value="Genomic_DNA"/>
</dbReference>